<gene>
    <name evidence="1" type="ORF">BDA99DRAFT_557316</name>
</gene>
<organism evidence="1 2">
    <name type="scientific">Phascolomyces articulosus</name>
    <dbReference type="NCBI Taxonomy" id="60185"/>
    <lineage>
        <taxon>Eukaryota</taxon>
        <taxon>Fungi</taxon>
        <taxon>Fungi incertae sedis</taxon>
        <taxon>Mucoromycota</taxon>
        <taxon>Mucoromycotina</taxon>
        <taxon>Mucoromycetes</taxon>
        <taxon>Mucorales</taxon>
        <taxon>Lichtheimiaceae</taxon>
        <taxon>Phascolomyces</taxon>
    </lineage>
</organism>
<name>A0AAD5KFH0_9FUNG</name>
<evidence type="ECO:0000313" key="1">
    <source>
        <dbReference type="EMBL" id="KAI9270491.1"/>
    </source>
</evidence>
<reference evidence="1" key="2">
    <citation type="submission" date="2023-02" db="EMBL/GenBank/DDBJ databases">
        <authorList>
            <consortium name="DOE Joint Genome Institute"/>
            <person name="Mondo S.J."/>
            <person name="Chang Y."/>
            <person name="Wang Y."/>
            <person name="Ahrendt S."/>
            <person name="Andreopoulos W."/>
            <person name="Barry K."/>
            <person name="Beard J."/>
            <person name="Benny G.L."/>
            <person name="Blankenship S."/>
            <person name="Bonito G."/>
            <person name="Cuomo C."/>
            <person name="Desiro A."/>
            <person name="Gervers K.A."/>
            <person name="Hundley H."/>
            <person name="Kuo A."/>
            <person name="LaButti K."/>
            <person name="Lang B.F."/>
            <person name="Lipzen A."/>
            <person name="O'Donnell K."/>
            <person name="Pangilinan J."/>
            <person name="Reynolds N."/>
            <person name="Sandor L."/>
            <person name="Smith M.W."/>
            <person name="Tsang A."/>
            <person name="Grigoriev I.V."/>
            <person name="Stajich J.E."/>
            <person name="Spatafora J.W."/>
        </authorList>
    </citation>
    <scope>NUCLEOTIDE SEQUENCE</scope>
    <source>
        <strain evidence="1">RSA 2281</strain>
    </source>
</reference>
<keyword evidence="2" id="KW-1185">Reference proteome</keyword>
<protein>
    <submittedName>
        <fullName evidence="1">Uncharacterized protein</fullName>
    </submittedName>
</protein>
<comment type="caution">
    <text evidence="1">The sequence shown here is derived from an EMBL/GenBank/DDBJ whole genome shotgun (WGS) entry which is preliminary data.</text>
</comment>
<proteinExistence type="predicted"/>
<dbReference type="Proteomes" id="UP001209540">
    <property type="component" value="Unassembled WGS sequence"/>
</dbReference>
<reference evidence="1" key="1">
    <citation type="journal article" date="2022" name="IScience">
        <title>Evolution of zygomycete secretomes and the origins of terrestrial fungal ecologies.</title>
        <authorList>
            <person name="Chang Y."/>
            <person name="Wang Y."/>
            <person name="Mondo S."/>
            <person name="Ahrendt S."/>
            <person name="Andreopoulos W."/>
            <person name="Barry K."/>
            <person name="Beard J."/>
            <person name="Benny G.L."/>
            <person name="Blankenship S."/>
            <person name="Bonito G."/>
            <person name="Cuomo C."/>
            <person name="Desiro A."/>
            <person name="Gervers K.A."/>
            <person name="Hundley H."/>
            <person name="Kuo A."/>
            <person name="LaButti K."/>
            <person name="Lang B.F."/>
            <person name="Lipzen A."/>
            <person name="O'Donnell K."/>
            <person name="Pangilinan J."/>
            <person name="Reynolds N."/>
            <person name="Sandor L."/>
            <person name="Smith M.E."/>
            <person name="Tsang A."/>
            <person name="Grigoriev I.V."/>
            <person name="Stajich J.E."/>
            <person name="Spatafora J.W."/>
        </authorList>
    </citation>
    <scope>NUCLEOTIDE SEQUENCE</scope>
    <source>
        <strain evidence="1">RSA 2281</strain>
    </source>
</reference>
<dbReference type="AlphaFoldDB" id="A0AAD5KFH0"/>
<dbReference type="EMBL" id="JAIXMP010000007">
    <property type="protein sequence ID" value="KAI9270491.1"/>
    <property type="molecule type" value="Genomic_DNA"/>
</dbReference>
<sequence>MKEYSVLVTSNFSSFYIYTDFTRADPHNLLPAVVPRVLDRVAFNGIVVDFGYLLKKRAVCIDKEGILDAGLLKKKREVLLGDESILDTGLLKKHVISSNAGLLGEDGPLNDDGLGHGDSNGDLLKRYLLGDEGLFDDGPFFGHSDDALIGENGLLKKRDDEYFFEDSISREEDLLIGNQFVGSDILGLRNNSLLGDDGLAGDDELLKKGAVLRDANLWVKKGLWCELGDNYWTNLYEKKSRQCLHRRQKKQQRQAKLDEDGEENIEAQGTQDELKKHGYLDLDGNEFMFSSNVLARESHNDFNGGNVGGTGPQCHSFN</sequence>
<accession>A0AAD5KFH0</accession>
<evidence type="ECO:0000313" key="2">
    <source>
        <dbReference type="Proteomes" id="UP001209540"/>
    </source>
</evidence>